<gene>
    <name evidence="9" type="ORF">GCM10007140_20140</name>
</gene>
<comment type="similarity">
    <text evidence="7">Belongs to the drug/metabolite transporter (DMT) superfamily. Small multidrug resistance (SMR) (TC 2.A.7.1) family.</text>
</comment>
<dbReference type="Gene3D" id="1.10.3730.20">
    <property type="match status" value="1"/>
</dbReference>
<organism evidence="9 10">
    <name type="scientific">Priestia taiwanensis</name>
    <dbReference type="NCBI Taxonomy" id="1347902"/>
    <lineage>
        <taxon>Bacteria</taxon>
        <taxon>Bacillati</taxon>
        <taxon>Bacillota</taxon>
        <taxon>Bacilli</taxon>
        <taxon>Bacillales</taxon>
        <taxon>Bacillaceae</taxon>
        <taxon>Priestia</taxon>
    </lineage>
</organism>
<evidence type="ECO:0000313" key="10">
    <source>
        <dbReference type="Proteomes" id="UP000605259"/>
    </source>
</evidence>
<keyword evidence="4 7" id="KW-0812">Transmembrane</keyword>
<accession>A0A917ASS5</accession>
<feature type="transmembrane region" description="Helical" evidence="8">
    <location>
        <begin position="84"/>
        <end position="103"/>
    </location>
</feature>
<reference evidence="9" key="1">
    <citation type="journal article" date="2014" name="Int. J. Syst. Evol. Microbiol.">
        <title>Complete genome sequence of Corynebacterium casei LMG S-19264T (=DSM 44701T), isolated from a smear-ripened cheese.</title>
        <authorList>
            <consortium name="US DOE Joint Genome Institute (JGI-PGF)"/>
            <person name="Walter F."/>
            <person name="Albersmeier A."/>
            <person name="Kalinowski J."/>
            <person name="Ruckert C."/>
        </authorList>
    </citation>
    <scope>NUCLEOTIDE SEQUENCE</scope>
    <source>
        <strain evidence="9">CGMCC 1.12698</strain>
    </source>
</reference>
<comment type="caution">
    <text evidence="9">The sequence shown here is derived from an EMBL/GenBank/DDBJ whole genome shotgun (WGS) entry which is preliminary data.</text>
</comment>
<dbReference type="Proteomes" id="UP000605259">
    <property type="component" value="Unassembled WGS sequence"/>
</dbReference>
<keyword evidence="2" id="KW-0813">Transport</keyword>
<dbReference type="Pfam" id="PF00893">
    <property type="entry name" value="Multi_Drug_Res"/>
    <property type="match status" value="1"/>
</dbReference>
<sequence>MAWVFLILAGCLEIIGVMLMKRYSDTKEKWTIIGLIISFSFSFTCLSQAMKGIDMGTAYAVWTGIGTAGSALVGMVFFKESAEWKRIMFLSFILIGAVGLKLVGA</sequence>
<evidence type="ECO:0000256" key="6">
    <source>
        <dbReference type="ARBA" id="ARBA00023136"/>
    </source>
</evidence>
<evidence type="ECO:0000313" key="9">
    <source>
        <dbReference type="EMBL" id="GGE70151.1"/>
    </source>
</evidence>
<evidence type="ECO:0000256" key="3">
    <source>
        <dbReference type="ARBA" id="ARBA00022475"/>
    </source>
</evidence>
<comment type="subcellular location">
    <subcellularLocation>
        <location evidence="1 7">Cell membrane</location>
        <topology evidence="1 7">Multi-pass membrane protein</topology>
    </subcellularLocation>
</comment>
<evidence type="ECO:0000256" key="7">
    <source>
        <dbReference type="RuleBase" id="RU003942"/>
    </source>
</evidence>
<keyword evidence="6 8" id="KW-0472">Membrane</keyword>
<dbReference type="AlphaFoldDB" id="A0A917ASS5"/>
<protein>
    <submittedName>
        <fullName evidence="9">QacE family quaternary ammonium compound efflux SMR transporter</fullName>
    </submittedName>
</protein>
<evidence type="ECO:0000256" key="2">
    <source>
        <dbReference type="ARBA" id="ARBA00022448"/>
    </source>
</evidence>
<dbReference type="FunFam" id="1.10.3730.20:FF:000001">
    <property type="entry name" value="Quaternary ammonium compound resistance transporter SugE"/>
    <property type="match status" value="1"/>
</dbReference>
<evidence type="ECO:0000256" key="5">
    <source>
        <dbReference type="ARBA" id="ARBA00022989"/>
    </source>
</evidence>
<evidence type="ECO:0000256" key="8">
    <source>
        <dbReference type="SAM" id="Phobius"/>
    </source>
</evidence>
<dbReference type="InterPro" id="IPR000390">
    <property type="entry name" value="Small_drug/metabolite_transptr"/>
</dbReference>
<keyword evidence="10" id="KW-1185">Reference proteome</keyword>
<dbReference type="GO" id="GO:0005886">
    <property type="term" value="C:plasma membrane"/>
    <property type="evidence" value="ECO:0007669"/>
    <property type="project" value="UniProtKB-SubCell"/>
</dbReference>
<dbReference type="InterPro" id="IPR037185">
    <property type="entry name" value="EmrE-like"/>
</dbReference>
<proteinExistence type="inferred from homology"/>
<dbReference type="PANTHER" id="PTHR30561">
    <property type="entry name" value="SMR FAMILY PROTON-DEPENDENT DRUG EFFLUX TRANSPORTER SUGE"/>
    <property type="match status" value="1"/>
</dbReference>
<dbReference type="InterPro" id="IPR045324">
    <property type="entry name" value="Small_multidrug_res"/>
</dbReference>
<dbReference type="SUPFAM" id="SSF103481">
    <property type="entry name" value="Multidrug resistance efflux transporter EmrE"/>
    <property type="match status" value="1"/>
</dbReference>
<feature type="transmembrane region" description="Helical" evidence="8">
    <location>
        <begin position="59"/>
        <end position="78"/>
    </location>
</feature>
<dbReference type="EMBL" id="BMFK01000001">
    <property type="protein sequence ID" value="GGE70151.1"/>
    <property type="molecule type" value="Genomic_DNA"/>
</dbReference>
<evidence type="ECO:0000256" key="1">
    <source>
        <dbReference type="ARBA" id="ARBA00004651"/>
    </source>
</evidence>
<evidence type="ECO:0000256" key="4">
    <source>
        <dbReference type="ARBA" id="ARBA00022692"/>
    </source>
</evidence>
<keyword evidence="3" id="KW-1003">Cell membrane</keyword>
<keyword evidence="5 8" id="KW-1133">Transmembrane helix</keyword>
<dbReference type="RefSeq" id="WP_188388231.1">
    <property type="nucleotide sequence ID" value="NZ_BMFK01000001.1"/>
</dbReference>
<dbReference type="PANTHER" id="PTHR30561:SF0">
    <property type="entry name" value="GUANIDINIUM EXPORTER"/>
    <property type="match status" value="1"/>
</dbReference>
<dbReference type="GO" id="GO:0022857">
    <property type="term" value="F:transmembrane transporter activity"/>
    <property type="evidence" value="ECO:0007669"/>
    <property type="project" value="InterPro"/>
</dbReference>
<feature type="transmembrane region" description="Helical" evidence="8">
    <location>
        <begin position="30"/>
        <end position="47"/>
    </location>
</feature>
<reference evidence="9" key="2">
    <citation type="submission" date="2020-09" db="EMBL/GenBank/DDBJ databases">
        <authorList>
            <person name="Sun Q."/>
            <person name="Zhou Y."/>
        </authorList>
    </citation>
    <scope>NUCLEOTIDE SEQUENCE</scope>
    <source>
        <strain evidence="9">CGMCC 1.12698</strain>
    </source>
</reference>
<name>A0A917ASS5_9BACI</name>